<keyword evidence="2" id="KW-1133">Transmembrane helix</keyword>
<evidence type="ECO:0000256" key="2">
    <source>
        <dbReference type="SAM" id="Phobius"/>
    </source>
</evidence>
<accession>A0A699IVB5</accession>
<comment type="caution">
    <text evidence="3">The sequence shown here is derived from an EMBL/GenBank/DDBJ whole genome shotgun (WGS) entry which is preliminary data.</text>
</comment>
<protein>
    <submittedName>
        <fullName evidence="3">Uncharacterized protein</fullName>
    </submittedName>
</protein>
<feature type="transmembrane region" description="Helical" evidence="2">
    <location>
        <begin position="50"/>
        <end position="67"/>
    </location>
</feature>
<feature type="region of interest" description="Disordered" evidence="1">
    <location>
        <begin position="123"/>
        <end position="179"/>
    </location>
</feature>
<reference evidence="3" key="1">
    <citation type="journal article" date="2019" name="Sci. Rep.">
        <title>Draft genome of Tanacetum cinerariifolium, the natural source of mosquito coil.</title>
        <authorList>
            <person name="Yamashiro T."/>
            <person name="Shiraishi A."/>
            <person name="Satake H."/>
            <person name="Nakayama K."/>
        </authorList>
    </citation>
    <scope>NUCLEOTIDE SEQUENCE</scope>
</reference>
<feature type="compositionally biased region" description="Polar residues" evidence="1">
    <location>
        <begin position="163"/>
        <end position="179"/>
    </location>
</feature>
<proteinExistence type="predicted"/>
<keyword evidence="2" id="KW-0472">Membrane</keyword>
<dbReference type="AlphaFoldDB" id="A0A699IVB5"/>
<dbReference type="EMBL" id="BKCJ010337787">
    <property type="protein sequence ID" value="GEZ88921.1"/>
    <property type="molecule type" value="Genomic_DNA"/>
</dbReference>
<feature type="compositionally biased region" description="Low complexity" evidence="1">
    <location>
        <begin position="123"/>
        <end position="132"/>
    </location>
</feature>
<evidence type="ECO:0000256" key="1">
    <source>
        <dbReference type="SAM" id="MobiDB-lite"/>
    </source>
</evidence>
<feature type="transmembrane region" description="Helical" evidence="2">
    <location>
        <begin position="21"/>
        <end position="38"/>
    </location>
</feature>
<organism evidence="3">
    <name type="scientific">Tanacetum cinerariifolium</name>
    <name type="common">Dalmatian daisy</name>
    <name type="synonym">Chrysanthemum cinerariifolium</name>
    <dbReference type="NCBI Taxonomy" id="118510"/>
    <lineage>
        <taxon>Eukaryota</taxon>
        <taxon>Viridiplantae</taxon>
        <taxon>Streptophyta</taxon>
        <taxon>Embryophyta</taxon>
        <taxon>Tracheophyta</taxon>
        <taxon>Spermatophyta</taxon>
        <taxon>Magnoliopsida</taxon>
        <taxon>eudicotyledons</taxon>
        <taxon>Gunneridae</taxon>
        <taxon>Pentapetalae</taxon>
        <taxon>asterids</taxon>
        <taxon>campanulids</taxon>
        <taxon>Asterales</taxon>
        <taxon>Asteraceae</taxon>
        <taxon>Asteroideae</taxon>
        <taxon>Anthemideae</taxon>
        <taxon>Anthemidinae</taxon>
        <taxon>Tanacetum</taxon>
    </lineage>
</organism>
<sequence>MADTTAARERYYDWMGKCLKIMLGFLPTGAVGICYAFKSTKLYYGDCHAHIYYMAWYSGIEFALAFLGKALREVGGSAFLSTIVRFHVNLYQIKKQKEQEERLRRQLQDAIAHSNPVFLQQPQQYPYITPPTNHQDGDEENSLPNNEAPPRQTTTSKDMRESSYINESADVNSSLEDIV</sequence>
<gene>
    <name evidence="3" type="ORF">Tci_560894</name>
</gene>
<evidence type="ECO:0000313" key="3">
    <source>
        <dbReference type="EMBL" id="GEZ88921.1"/>
    </source>
</evidence>
<keyword evidence="2" id="KW-0812">Transmembrane</keyword>
<name>A0A699IVB5_TANCI</name>